<proteinExistence type="predicted"/>
<dbReference type="SUPFAM" id="SSF53474">
    <property type="entry name" value="alpha/beta-Hydrolases"/>
    <property type="match status" value="1"/>
</dbReference>
<sequence length="333" mass="36677">MESQTTMNPLQSALIAVQLCNVAADHHPVQNIGNLVPGWKIVWSSGQTTDPNYSFVATNTTEDVYVLTTRGSVAADKFYSDWDGFVDWIIEDLDEALAYWPFASAKKMPCVSAGAYVAFTSMLMAKNALGAGESLLDFLLAKAVGRGKQLIITGHSLGGNIANVYASYYVETLRQKSIPADNVSLFTFAAPASGNSDFVDDLDSKVYVAYHYQNTNDAVPNFPVAQGLADTSKFYEPNTPDAANVIVKFKDQQATLQEVYLILAELFMPFDYQQPKRNYVKFTADLDLKFKANNIDSWLQQAGIQHQLFVYAGYLGVKLPPINKETPIAEMAV</sequence>
<gene>
    <name evidence="2" type="ORF">MYF79_31360</name>
</gene>
<keyword evidence="3" id="KW-1185">Reference proteome</keyword>
<dbReference type="Gene3D" id="3.40.50.1820">
    <property type="entry name" value="alpha/beta hydrolase"/>
    <property type="match status" value="1"/>
</dbReference>
<name>A0ABY4I2I2_CHIFI</name>
<dbReference type="InterPro" id="IPR051218">
    <property type="entry name" value="Sec_MonoDiacylglyc_Lipase"/>
</dbReference>
<dbReference type="Proteomes" id="UP000830198">
    <property type="component" value="Chromosome"/>
</dbReference>
<dbReference type="Pfam" id="PF01764">
    <property type="entry name" value="Lipase_3"/>
    <property type="match status" value="1"/>
</dbReference>
<dbReference type="EMBL" id="CP095855">
    <property type="protein sequence ID" value="UPK69464.1"/>
    <property type="molecule type" value="Genomic_DNA"/>
</dbReference>
<dbReference type="PANTHER" id="PTHR45856">
    <property type="entry name" value="ALPHA/BETA-HYDROLASES SUPERFAMILY PROTEIN"/>
    <property type="match status" value="1"/>
</dbReference>
<feature type="domain" description="Fungal lipase-type" evidence="1">
    <location>
        <begin position="91"/>
        <end position="225"/>
    </location>
</feature>
<dbReference type="PANTHER" id="PTHR45856:SF24">
    <property type="entry name" value="FUNGAL LIPASE-LIKE DOMAIN-CONTAINING PROTEIN"/>
    <property type="match status" value="1"/>
</dbReference>
<reference evidence="2 3" key="1">
    <citation type="submission" date="2022-04" db="EMBL/GenBank/DDBJ databases">
        <title>The arsenic-methylating capacity of Chitinophaga filiformis YT5 during chitin decomposition.</title>
        <authorList>
            <person name="Chen G."/>
            <person name="Liang Y."/>
        </authorList>
    </citation>
    <scope>NUCLEOTIDE SEQUENCE [LARGE SCALE GENOMIC DNA]</scope>
    <source>
        <strain evidence="2 3">YT5</strain>
    </source>
</reference>
<evidence type="ECO:0000313" key="2">
    <source>
        <dbReference type="EMBL" id="UPK69464.1"/>
    </source>
</evidence>
<protein>
    <recommendedName>
        <fullName evidence="1">Fungal lipase-type domain-containing protein</fullName>
    </recommendedName>
</protein>
<evidence type="ECO:0000313" key="3">
    <source>
        <dbReference type="Proteomes" id="UP000830198"/>
    </source>
</evidence>
<accession>A0ABY4I2I2</accession>
<dbReference type="InterPro" id="IPR002921">
    <property type="entry name" value="Fungal_lipase-type"/>
</dbReference>
<evidence type="ECO:0000259" key="1">
    <source>
        <dbReference type="Pfam" id="PF01764"/>
    </source>
</evidence>
<organism evidence="2 3">
    <name type="scientific">Chitinophaga filiformis</name>
    <name type="common">Myxococcus filiformis</name>
    <name type="synonym">Flexibacter filiformis</name>
    <dbReference type="NCBI Taxonomy" id="104663"/>
    <lineage>
        <taxon>Bacteria</taxon>
        <taxon>Pseudomonadati</taxon>
        <taxon>Bacteroidota</taxon>
        <taxon>Chitinophagia</taxon>
        <taxon>Chitinophagales</taxon>
        <taxon>Chitinophagaceae</taxon>
        <taxon>Chitinophaga</taxon>
    </lineage>
</organism>
<dbReference type="RefSeq" id="WP_247811754.1">
    <property type="nucleotide sequence ID" value="NZ_CP095855.1"/>
</dbReference>
<dbReference type="InterPro" id="IPR029058">
    <property type="entry name" value="AB_hydrolase_fold"/>
</dbReference>